<proteinExistence type="predicted"/>
<dbReference type="GO" id="GO:0062192">
    <property type="term" value="F:L-rhamnose mutarotase activity"/>
    <property type="evidence" value="ECO:0007669"/>
    <property type="project" value="UniProtKB-EC"/>
</dbReference>
<comment type="caution">
    <text evidence="1">The sequence shown here is derived from an EMBL/GenBank/DDBJ whole genome shotgun (WGS) entry which is preliminary data.</text>
</comment>
<name>A0A7Z0CKY2_9MICO</name>
<dbReference type="EMBL" id="JACBZO010000001">
    <property type="protein sequence ID" value="NYI42195.1"/>
    <property type="molecule type" value="Genomic_DNA"/>
</dbReference>
<evidence type="ECO:0000313" key="1">
    <source>
        <dbReference type="EMBL" id="NYI42195.1"/>
    </source>
</evidence>
<dbReference type="Pfam" id="PF05336">
    <property type="entry name" value="rhaM"/>
    <property type="match status" value="1"/>
</dbReference>
<keyword evidence="1" id="KW-0413">Isomerase</keyword>
<dbReference type="GO" id="GO:0019301">
    <property type="term" value="P:rhamnose catabolic process"/>
    <property type="evidence" value="ECO:0007669"/>
    <property type="project" value="TreeGrafter"/>
</dbReference>
<reference evidence="1 2" key="1">
    <citation type="submission" date="2020-07" db="EMBL/GenBank/DDBJ databases">
        <title>Sequencing the genomes of 1000 actinobacteria strains.</title>
        <authorList>
            <person name="Klenk H.-P."/>
        </authorList>
    </citation>
    <scope>NUCLEOTIDE SEQUENCE [LARGE SCALE GENOMIC DNA]</scope>
    <source>
        <strain evidence="1 2">DSM 19970</strain>
    </source>
</reference>
<dbReference type="Proteomes" id="UP000547973">
    <property type="component" value="Unassembled WGS sequence"/>
</dbReference>
<dbReference type="PANTHER" id="PTHR34389:SF2">
    <property type="entry name" value="L-RHAMNOSE MUTAROTASE"/>
    <property type="match status" value="1"/>
</dbReference>
<dbReference type="InterPro" id="IPR011008">
    <property type="entry name" value="Dimeric_a/b-barrel"/>
</dbReference>
<keyword evidence="2" id="KW-1185">Reference proteome</keyword>
<dbReference type="PANTHER" id="PTHR34389">
    <property type="entry name" value="L-RHAMNOSE MUTAROTASE"/>
    <property type="match status" value="1"/>
</dbReference>
<dbReference type="SUPFAM" id="SSF54909">
    <property type="entry name" value="Dimeric alpha+beta barrel"/>
    <property type="match status" value="1"/>
</dbReference>
<evidence type="ECO:0000313" key="2">
    <source>
        <dbReference type="Proteomes" id="UP000547973"/>
    </source>
</evidence>
<protein>
    <submittedName>
        <fullName evidence="1">L-rhamnose mutarotase</fullName>
        <ecNumber evidence="1">5.1.3.32</ecNumber>
    </submittedName>
</protein>
<gene>
    <name evidence="1" type="ORF">BKA03_002314</name>
</gene>
<organism evidence="1 2">
    <name type="scientific">Demequina lutea</name>
    <dbReference type="NCBI Taxonomy" id="431489"/>
    <lineage>
        <taxon>Bacteria</taxon>
        <taxon>Bacillati</taxon>
        <taxon>Actinomycetota</taxon>
        <taxon>Actinomycetes</taxon>
        <taxon>Micrococcales</taxon>
        <taxon>Demequinaceae</taxon>
        <taxon>Demequina</taxon>
    </lineage>
</organism>
<dbReference type="EC" id="5.1.3.32" evidence="1"/>
<accession>A0A7Z0CKY2</accession>
<dbReference type="Gene3D" id="3.30.70.100">
    <property type="match status" value="1"/>
</dbReference>
<dbReference type="InterPro" id="IPR008000">
    <property type="entry name" value="Rham/fucose_mutarotase"/>
</dbReference>
<dbReference type="AlphaFoldDB" id="A0A7Z0CKY2"/>
<dbReference type="RefSeq" id="WP_306457107.1">
    <property type="nucleotide sequence ID" value="NZ_BBRC01000002.1"/>
</dbReference>
<sequence length="117" mass="13501">MRTMTRVCFMLRVRPELMGEYVERHRAVWPTMLEAIRDAGRRNYSIFLATDGTLVGYYETDDDAEAARRLAEDPRTVAWEAESARFFVDLRGARADQGMPQLTEVFHLEDQLGALDD</sequence>